<reference evidence="2" key="1">
    <citation type="submission" date="2020-07" db="EMBL/GenBank/DDBJ databases">
        <title>Clarias magur genome sequencing, assembly and annotation.</title>
        <authorList>
            <person name="Kushwaha B."/>
            <person name="Kumar R."/>
            <person name="Das P."/>
            <person name="Joshi C.G."/>
            <person name="Kumar D."/>
            <person name="Nagpure N.S."/>
            <person name="Pandey M."/>
            <person name="Agarwal S."/>
            <person name="Srivastava S."/>
            <person name="Singh M."/>
            <person name="Sahoo L."/>
            <person name="Jayasankar P."/>
            <person name="Meher P.K."/>
            <person name="Koringa P.G."/>
            <person name="Iquebal M.A."/>
            <person name="Das S.P."/>
            <person name="Bit A."/>
            <person name="Patnaik S."/>
            <person name="Patel N."/>
            <person name="Shah T.M."/>
            <person name="Hinsu A."/>
            <person name="Jena J.K."/>
        </authorList>
    </citation>
    <scope>NUCLEOTIDE SEQUENCE</scope>
    <source>
        <strain evidence="2">CIFAMagur01</strain>
        <tissue evidence="2">Testis</tissue>
    </source>
</reference>
<name>A0A8J4WW73_CLAMG</name>
<evidence type="ECO:0000313" key="2">
    <source>
        <dbReference type="EMBL" id="KAF5893522.1"/>
    </source>
</evidence>
<dbReference type="SUPFAM" id="SSF58018">
    <property type="entry name" value="Coiled-coil dimerization domain from cortexillin I"/>
    <property type="match status" value="1"/>
</dbReference>
<dbReference type="OrthoDB" id="654191at2759"/>
<keyword evidence="3" id="KW-1185">Reference proteome</keyword>
<comment type="caution">
    <text evidence="2">The sequence shown here is derived from an EMBL/GenBank/DDBJ whole genome shotgun (WGS) entry which is preliminary data.</text>
</comment>
<gene>
    <name evidence="2" type="ORF">DAT39_016781</name>
</gene>
<evidence type="ECO:0000313" key="3">
    <source>
        <dbReference type="Proteomes" id="UP000727407"/>
    </source>
</evidence>
<dbReference type="EMBL" id="QNUK01000429">
    <property type="protein sequence ID" value="KAF5893522.1"/>
    <property type="molecule type" value="Genomic_DNA"/>
</dbReference>
<proteinExistence type="predicted"/>
<dbReference type="AlphaFoldDB" id="A0A8J4WW73"/>
<accession>A0A8J4WW73</accession>
<evidence type="ECO:0000256" key="1">
    <source>
        <dbReference type="SAM" id="Coils"/>
    </source>
</evidence>
<sequence length="156" mass="18171">RKLQNPLQELENKLQTLISKKSTFTNILTNLQSQGQQTETQIKELFKKLQQSLKDEEKDRLTALRNEQRRKKENITEKITEVEKSKTSLSKIIKTIKDDLGCDDILVLHNFINIQERVNITVQDPQLDSGCEIDVAKHMGNLRYSVWESIKKSCPY</sequence>
<protein>
    <submittedName>
        <fullName evidence="2">Tripartite motif-containing protein 35-like isoform X1</fullName>
    </submittedName>
</protein>
<feature type="coiled-coil region" evidence="1">
    <location>
        <begin position="7"/>
        <end position="85"/>
    </location>
</feature>
<organism evidence="2 3">
    <name type="scientific">Clarias magur</name>
    <name type="common">Asian catfish</name>
    <name type="synonym">Macropteronotus magur</name>
    <dbReference type="NCBI Taxonomy" id="1594786"/>
    <lineage>
        <taxon>Eukaryota</taxon>
        <taxon>Metazoa</taxon>
        <taxon>Chordata</taxon>
        <taxon>Craniata</taxon>
        <taxon>Vertebrata</taxon>
        <taxon>Euteleostomi</taxon>
        <taxon>Actinopterygii</taxon>
        <taxon>Neopterygii</taxon>
        <taxon>Teleostei</taxon>
        <taxon>Ostariophysi</taxon>
        <taxon>Siluriformes</taxon>
        <taxon>Clariidae</taxon>
        <taxon>Clarias</taxon>
    </lineage>
</organism>
<dbReference type="Proteomes" id="UP000727407">
    <property type="component" value="Unassembled WGS sequence"/>
</dbReference>
<feature type="non-terminal residue" evidence="2">
    <location>
        <position position="1"/>
    </location>
</feature>
<feature type="non-terminal residue" evidence="2">
    <location>
        <position position="156"/>
    </location>
</feature>
<keyword evidence="1" id="KW-0175">Coiled coil</keyword>